<evidence type="ECO:0000256" key="1">
    <source>
        <dbReference type="SAM" id="MobiDB-lite"/>
    </source>
</evidence>
<name>A0A6P9A912_THRPL</name>
<feature type="compositionally biased region" description="Low complexity" evidence="1">
    <location>
        <begin position="1"/>
        <end position="12"/>
    </location>
</feature>
<dbReference type="InParanoid" id="A0A6P9A912"/>
<organism evidence="3">
    <name type="scientific">Thrips palmi</name>
    <name type="common">Melon thrips</name>
    <dbReference type="NCBI Taxonomy" id="161013"/>
    <lineage>
        <taxon>Eukaryota</taxon>
        <taxon>Metazoa</taxon>
        <taxon>Ecdysozoa</taxon>
        <taxon>Arthropoda</taxon>
        <taxon>Hexapoda</taxon>
        <taxon>Insecta</taxon>
        <taxon>Pterygota</taxon>
        <taxon>Neoptera</taxon>
        <taxon>Paraneoptera</taxon>
        <taxon>Thysanoptera</taxon>
        <taxon>Terebrantia</taxon>
        <taxon>Thripoidea</taxon>
        <taxon>Thripidae</taxon>
        <taxon>Thrips</taxon>
    </lineage>
</organism>
<dbReference type="Proteomes" id="UP000515158">
    <property type="component" value="Unplaced"/>
</dbReference>
<feature type="region of interest" description="Disordered" evidence="1">
    <location>
        <begin position="1"/>
        <end position="24"/>
    </location>
</feature>
<feature type="compositionally biased region" description="Polar residues" evidence="1">
    <location>
        <begin position="54"/>
        <end position="65"/>
    </location>
</feature>
<proteinExistence type="predicted"/>
<evidence type="ECO:0000313" key="3">
    <source>
        <dbReference type="RefSeq" id="XP_034253764.1"/>
    </source>
</evidence>
<keyword evidence="2" id="KW-1185">Reference proteome</keyword>
<reference evidence="3" key="1">
    <citation type="submission" date="2025-08" db="UniProtKB">
        <authorList>
            <consortium name="RefSeq"/>
        </authorList>
    </citation>
    <scope>IDENTIFICATION</scope>
    <source>
        <tissue evidence="3">Total insect</tissue>
    </source>
</reference>
<dbReference type="RefSeq" id="XP_034253764.1">
    <property type="nucleotide sequence ID" value="XM_034397873.1"/>
</dbReference>
<dbReference type="KEGG" id="tpal:117652780"/>
<sequence>MAQLVQQQQQQRQDAENLPAPVVESRSLGLPASIESLIPAPAPRSAADVVPSLRNLSPEQSQQNQQRLIELLTAQGGVAEVGSARSGPASASVGDSGQVRARVLSATPAPEHAEPTNERVQTRRVVVSRPIETLQEIDVVEPFTKIHRLAVNQPAVFKTAVQDVARVHTSVPVYGKALTPYTVYHK</sequence>
<evidence type="ECO:0000313" key="2">
    <source>
        <dbReference type="Proteomes" id="UP000515158"/>
    </source>
</evidence>
<feature type="region of interest" description="Disordered" evidence="1">
    <location>
        <begin position="38"/>
        <end position="65"/>
    </location>
</feature>
<dbReference type="GeneID" id="117652780"/>
<dbReference type="AlphaFoldDB" id="A0A6P9A912"/>
<gene>
    <name evidence="3" type="primary">LOC117652780</name>
</gene>
<accession>A0A6P9A912</accession>
<dbReference type="OrthoDB" id="6630845at2759"/>
<protein>
    <submittedName>
        <fullName evidence="3">Uncharacterized protein LOC117652780</fullName>
    </submittedName>
</protein>